<accession>A0A385EMY3</accession>
<geneLocation type="plasmid" evidence="1">
    <name>pECSIC9</name>
</geneLocation>
<reference evidence="1" key="1">
    <citation type="submission" date="2018-01" db="EMBL/GenBank/DDBJ databases">
        <title>Escherichia coli ST648-D co-producing KPC-2, CTX-M- 15 and QnrS1 isgoing to companion animals.</title>
        <authorList>
            <person name="Sellera F."/>
            <person name="Fernandes M."/>
            <person name="Ruiz R."/>
            <person name="Falleiros A."/>
            <person name="Rodrigues F."/>
            <person name="Cerdeira L."/>
            <person name="Lincopan N."/>
        </authorList>
    </citation>
    <scope>NUCLEOTIDE SEQUENCE</scope>
    <source>
        <strain evidence="1">ECSIC9</strain>
        <plasmid evidence="1">pECSIC9</plasmid>
    </source>
</reference>
<dbReference type="AlphaFoldDB" id="A0A385EMY3"/>
<organism evidence="1">
    <name type="scientific">Escherichia coli</name>
    <dbReference type="NCBI Taxonomy" id="562"/>
    <lineage>
        <taxon>Bacteria</taxon>
        <taxon>Pseudomonadati</taxon>
        <taxon>Pseudomonadota</taxon>
        <taxon>Gammaproteobacteria</taxon>
        <taxon>Enterobacterales</taxon>
        <taxon>Enterobacteriaceae</taxon>
        <taxon>Escherichia</taxon>
    </lineage>
</organism>
<sequence length="144" mass="15681">MNYRYFHKSPQNFLLNFLGLKSSPILLKNSLSIMPGLSAFSLSCASGSDGCVLCNTLSAAPFALLLSCVLCNTFFRFCRVLYSAISSPLAVTEKLYSLSRISAISCRVSPLSSQFSISFRRNLTAADKLRGFRSAGLFITPSVV</sequence>
<gene>
    <name evidence="1" type="ORF">pECSIC9_00027</name>
</gene>
<proteinExistence type="predicted"/>
<keyword evidence="1" id="KW-0614">Plasmid</keyword>
<protein>
    <submittedName>
        <fullName evidence="1">Uncharacterized protein</fullName>
    </submittedName>
</protein>
<dbReference type="EMBL" id="MG886286">
    <property type="protein sequence ID" value="AXQ86715.1"/>
    <property type="molecule type" value="Genomic_DNA"/>
</dbReference>
<evidence type="ECO:0000313" key="1">
    <source>
        <dbReference type="EMBL" id="AXQ86715.1"/>
    </source>
</evidence>
<name>A0A385EMY3_ECOLX</name>